<dbReference type="InParanoid" id="A0A3Q7IBM3"/>
<reference evidence="1" key="2">
    <citation type="submission" date="2019-01" db="UniProtKB">
        <authorList>
            <consortium name="EnsemblPlants"/>
        </authorList>
    </citation>
    <scope>IDENTIFICATION</scope>
    <source>
        <strain evidence="1">cv. Heinz 1706</strain>
    </source>
</reference>
<dbReference type="Gramene" id="Solyc10g007125.1.1">
    <property type="protein sequence ID" value="Solyc10g007125.1.1"/>
    <property type="gene ID" value="Solyc10g007125.1"/>
</dbReference>
<sequence>MNSRLLSFRCRINHEKLPPKSQIGLFEMVHEAVRIRLHQRQQCKLRGVKLVKARRPYVQSLVVKCNATSDDVPLFSEVEMIEPVQIFLNQFMKLQWDV</sequence>
<dbReference type="Proteomes" id="UP000004994">
    <property type="component" value="Chromosome 10"/>
</dbReference>
<accession>A0A3Q7IBM3</accession>
<protein>
    <submittedName>
        <fullName evidence="1">Uncharacterized protein</fullName>
    </submittedName>
</protein>
<proteinExistence type="predicted"/>
<reference evidence="1" key="1">
    <citation type="journal article" date="2012" name="Nature">
        <title>The tomato genome sequence provides insights into fleshy fruit evolution.</title>
        <authorList>
            <consortium name="Tomato Genome Consortium"/>
        </authorList>
    </citation>
    <scope>NUCLEOTIDE SEQUENCE [LARGE SCALE GENOMIC DNA]</scope>
    <source>
        <strain evidence="1">cv. Heinz 1706</strain>
    </source>
</reference>
<dbReference type="AlphaFoldDB" id="A0A3Q7IBM3"/>
<name>A0A3Q7IBM3_SOLLC</name>
<dbReference type="EnsemblPlants" id="Solyc10g007125.1.1">
    <property type="protein sequence ID" value="Solyc10g007125.1.1"/>
    <property type="gene ID" value="Solyc10g007125.1"/>
</dbReference>
<evidence type="ECO:0000313" key="2">
    <source>
        <dbReference type="Proteomes" id="UP000004994"/>
    </source>
</evidence>
<organism evidence="1">
    <name type="scientific">Solanum lycopersicum</name>
    <name type="common">Tomato</name>
    <name type="synonym">Lycopersicon esculentum</name>
    <dbReference type="NCBI Taxonomy" id="4081"/>
    <lineage>
        <taxon>Eukaryota</taxon>
        <taxon>Viridiplantae</taxon>
        <taxon>Streptophyta</taxon>
        <taxon>Embryophyta</taxon>
        <taxon>Tracheophyta</taxon>
        <taxon>Spermatophyta</taxon>
        <taxon>Magnoliopsida</taxon>
        <taxon>eudicotyledons</taxon>
        <taxon>Gunneridae</taxon>
        <taxon>Pentapetalae</taxon>
        <taxon>asterids</taxon>
        <taxon>lamiids</taxon>
        <taxon>Solanales</taxon>
        <taxon>Solanaceae</taxon>
        <taxon>Solanoideae</taxon>
        <taxon>Solaneae</taxon>
        <taxon>Solanum</taxon>
        <taxon>Solanum subgen. Lycopersicon</taxon>
    </lineage>
</organism>
<evidence type="ECO:0000313" key="1">
    <source>
        <dbReference type="EnsemblPlants" id="Solyc10g007125.1.1"/>
    </source>
</evidence>
<keyword evidence="2" id="KW-1185">Reference proteome</keyword>